<name>A0AA41X2U5_9BACI</name>
<dbReference type="EMBL" id="JANCLT010000001">
    <property type="protein sequence ID" value="MCP8967592.1"/>
    <property type="molecule type" value="Genomic_DNA"/>
</dbReference>
<dbReference type="Gene3D" id="3.90.1200.10">
    <property type="match status" value="1"/>
</dbReference>
<evidence type="ECO:0000259" key="2">
    <source>
        <dbReference type="Pfam" id="PF01636"/>
    </source>
</evidence>
<accession>A0AA41X2U5</accession>
<dbReference type="RefSeq" id="WP_254757352.1">
    <property type="nucleotide sequence ID" value="NZ_JANCLT010000001.1"/>
</dbReference>
<dbReference type="AlphaFoldDB" id="A0AA41X2U5"/>
<dbReference type="InterPro" id="IPR050249">
    <property type="entry name" value="Pseudomonas-type_ThrB"/>
</dbReference>
<sequence>MRHDKLQQAAALFGGDHLRQQSGGFQNEVYACDTEQGSCILRLSRHKEKAELQGELAFIQSLKHGGVRVAAPILSRRGLLLEEISEDGGVLYAAAFETAPGGPVNVHDRGQWSSGLFRNWGRTVGRMHRLATENAAQYASLPRPIWQADHGSHATALPYVSTISEKAGLAYEGILRRVAALPRTFGTFGLIHNDLHQGNFFVENSRVTMFDFDDCAFSWFAQDIAVSYYHAIWQGISVHPGDQGFPEKFLAGFFAGYREEHTLTAGMLAQIPLFLKLREGFLYMLFMQHWDQENLLDWQAYTLQDLRRRIECGTAYTAVKFEDLL</sequence>
<dbReference type="GO" id="GO:0004413">
    <property type="term" value="F:homoserine kinase activity"/>
    <property type="evidence" value="ECO:0007669"/>
    <property type="project" value="TreeGrafter"/>
</dbReference>
<protein>
    <submittedName>
        <fullName evidence="3">Phosphotransferase</fullName>
    </submittedName>
</protein>
<organism evidence="3 4">
    <name type="scientific">Ectobacillus ponti</name>
    <dbReference type="NCBI Taxonomy" id="2961894"/>
    <lineage>
        <taxon>Bacteria</taxon>
        <taxon>Bacillati</taxon>
        <taxon>Bacillota</taxon>
        <taxon>Bacilli</taxon>
        <taxon>Bacillales</taxon>
        <taxon>Bacillaceae</taxon>
        <taxon>Ectobacillus</taxon>
    </lineage>
</organism>
<gene>
    <name evidence="3" type="ORF">NK662_03415</name>
</gene>
<dbReference type="GO" id="GO:0009088">
    <property type="term" value="P:threonine biosynthetic process"/>
    <property type="evidence" value="ECO:0007669"/>
    <property type="project" value="TreeGrafter"/>
</dbReference>
<dbReference type="InterPro" id="IPR011009">
    <property type="entry name" value="Kinase-like_dom_sf"/>
</dbReference>
<evidence type="ECO:0000256" key="1">
    <source>
        <dbReference type="ARBA" id="ARBA00038240"/>
    </source>
</evidence>
<dbReference type="PANTHER" id="PTHR21064">
    <property type="entry name" value="AMINOGLYCOSIDE PHOSPHOTRANSFERASE DOMAIN-CONTAINING PROTEIN-RELATED"/>
    <property type="match status" value="1"/>
</dbReference>
<dbReference type="Proteomes" id="UP001156102">
    <property type="component" value="Unassembled WGS sequence"/>
</dbReference>
<keyword evidence="4" id="KW-1185">Reference proteome</keyword>
<feature type="domain" description="Aminoglycoside phosphotransferase" evidence="2">
    <location>
        <begin position="18"/>
        <end position="258"/>
    </location>
</feature>
<proteinExistence type="inferred from homology"/>
<evidence type="ECO:0000313" key="4">
    <source>
        <dbReference type="Proteomes" id="UP001156102"/>
    </source>
</evidence>
<dbReference type="InterPro" id="IPR002575">
    <property type="entry name" value="Aminoglycoside_PTrfase"/>
</dbReference>
<comment type="similarity">
    <text evidence="1">Belongs to the pseudomonas-type ThrB family.</text>
</comment>
<evidence type="ECO:0000313" key="3">
    <source>
        <dbReference type="EMBL" id="MCP8967592.1"/>
    </source>
</evidence>
<comment type="caution">
    <text evidence="3">The sequence shown here is derived from an EMBL/GenBank/DDBJ whole genome shotgun (WGS) entry which is preliminary data.</text>
</comment>
<reference evidence="3" key="1">
    <citation type="submission" date="2022-07" db="EMBL/GenBank/DDBJ databases">
        <authorList>
            <person name="Li W.-J."/>
            <person name="Deng Q.-Q."/>
        </authorList>
    </citation>
    <scope>NUCLEOTIDE SEQUENCE</scope>
    <source>
        <strain evidence="3">SYSU M60031</strain>
    </source>
</reference>
<dbReference type="Pfam" id="PF01636">
    <property type="entry name" value="APH"/>
    <property type="match status" value="1"/>
</dbReference>
<dbReference type="Gene3D" id="3.30.200.20">
    <property type="entry name" value="Phosphorylase Kinase, domain 1"/>
    <property type="match status" value="1"/>
</dbReference>
<dbReference type="SUPFAM" id="SSF56112">
    <property type="entry name" value="Protein kinase-like (PK-like)"/>
    <property type="match status" value="1"/>
</dbReference>
<dbReference type="PANTHER" id="PTHR21064:SF6">
    <property type="entry name" value="AMINOGLYCOSIDE PHOSPHOTRANSFERASE DOMAIN-CONTAINING PROTEIN"/>
    <property type="match status" value="1"/>
</dbReference>